<gene>
    <name evidence="1" type="ORF">AVEN_27851_1</name>
</gene>
<feature type="non-terminal residue" evidence="1">
    <location>
        <position position="19"/>
    </location>
</feature>
<protein>
    <submittedName>
        <fullName evidence="1">Uncharacterized protein</fullName>
    </submittedName>
</protein>
<accession>A0A4Y2PC60</accession>
<organism evidence="1 2">
    <name type="scientific">Araneus ventricosus</name>
    <name type="common">Orbweaver spider</name>
    <name type="synonym">Epeira ventricosa</name>
    <dbReference type="NCBI Taxonomy" id="182803"/>
    <lineage>
        <taxon>Eukaryota</taxon>
        <taxon>Metazoa</taxon>
        <taxon>Ecdysozoa</taxon>
        <taxon>Arthropoda</taxon>
        <taxon>Chelicerata</taxon>
        <taxon>Arachnida</taxon>
        <taxon>Araneae</taxon>
        <taxon>Araneomorphae</taxon>
        <taxon>Entelegynae</taxon>
        <taxon>Araneoidea</taxon>
        <taxon>Araneidae</taxon>
        <taxon>Araneus</taxon>
    </lineage>
</organism>
<evidence type="ECO:0000313" key="1">
    <source>
        <dbReference type="EMBL" id="GBN48682.1"/>
    </source>
</evidence>
<evidence type="ECO:0000313" key="2">
    <source>
        <dbReference type="Proteomes" id="UP000499080"/>
    </source>
</evidence>
<sequence>MVDIRANVGQQEEIQETIK</sequence>
<comment type="caution">
    <text evidence="1">The sequence shown here is derived from an EMBL/GenBank/DDBJ whole genome shotgun (WGS) entry which is preliminary data.</text>
</comment>
<keyword evidence="2" id="KW-1185">Reference proteome</keyword>
<dbReference type="AlphaFoldDB" id="A0A4Y2PC60"/>
<dbReference type="Proteomes" id="UP000499080">
    <property type="component" value="Unassembled WGS sequence"/>
</dbReference>
<proteinExistence type="predicted"/>
<reference evidence="1 2" key="1">
    <citation type="journal article" date="2019" name="Sci. Rep.">
        <title>Orb-weaving spider Araneus ventricosus genome elucidates the spidroin gene catalogue.</title>
        <authorList>
            <person name="Kono N."/>
            <person name="Nakamura H."/>
            <person name="Ohtoshi R."/>
            <person name="Moran D.A.P."/>
            <person name="Shinohara A."/>
            <person name="Yoshida Y."/>
            <person name="Fujiwara M."/>
            <person name="Mori M."/>
            <person name="Tomita M."/>
            <person name="Arakawa K."/>
        </authorList>
    </citation>
    <scope>NUCLEOTIDE SEQUENCE [LARGE SCALE GENOMIC DNA]</scope>
</reference>
<name>A0A4Y2PC60_ARAVE</name>
<dbReference type="EMBL" id="BGPR01292336">
    <property type="protein sequence ID" value="GBN48682.1"/>
    <property type="molecule type" value="Genomic_DNA"/>
</dbReference>